<name>A0ACB8ZWT0_ARCLA</name>
<reference evidence="2" key="1">
    <citation type="journal article" date="2022" name="Mol. Ecol. Resour.">
        <title>The genomes of chicory, endive, great burdock and yacon provide insights into Asteraceae palaeo-polyploidization history and plant inulin production.</title>
        <authorList>
            <person name="Fan W."/>
            <person name="Wang S."/>
            <person name="Wang H."/>
            <person name="Wang A."/>
            <person name="Jiang F."/>
            <person name="Liu H."/>
            <person name="Zhao H."/>
            <person name="Xu D."/>
            <person name="Zhang Y."/>
        </authorList>
    </citation>
    <scope>NUCLEOTIDE SEQUENCE [LARGE SCALE GENOMIC DNA]</scope>
    <source>
        <strain evidence="2">cv. Niubang</strain>
    </source>
</reference>
<evidence type="ECO:0000313" key="2">
    <source>
        <dbReference type="Proteomes" id="UP001055879"/>
    </source>
</evidence>
<dbReference type="Proteomes" id="UP001055879">
    <property type="component" value="Linkage Group LG09"/>
</dbReference>
<reference evidence="1 2" key="2">
    <citation type="journal article" date="2022" name="Mol. Ecol. Resour.">
        <title>The genomes of chicory, endive, great burdock and yacon provide insights into Asteraceae paleo-polyploidization history and plant inulin production.</title>
        <authorList>
            <person name="Fan W."/>
            <person name="Wang S."/>
            <person name="Wang H."/>
            <person name="Wang A."/>
            <person name="Jiang F."/>
            <person name="Liu H."/>
            <person name="Zhao H."/>
            <person name="Xu D."/>
            <person name="Zhang Y."/>
        </authorList>
    </citation>
    <scope>NUCLEOTIDE SEQUENCE [LARGE SCALE GENOMIC DNA]</scope>
    <source>
        <strain evidence="2">cv. Niubang</strain>
    </source>
</reference>
<protein>
    <submittedName>
        <fullName evidence="1">Uncharacterized protein</fullName>
    </submittedName>
</protein>
<organism evidence="1 2">
    <name type="scientific">Arctium lappa</name>
    <name type="common">Greater burdock</name>
    <name type="synonym">Lappa major</name>
    <dbReference type="NCBI Taxonomy" id="4217"/>
    <lineage>
        <taxon>Eukaryota</taxon>
        <taxon>Viridiplantae</taxon>
        <taxon>Streptophyta</taxon>
        <taxon>Embryophyta</taxon>
        <taxon>Tracheophyta</taxon>
        <taxon>Spermatophyta</taxon>
        <taxon>Magnoliopsida</taxon>
        <taxon>eudicotyledons</taxon>
        <taxon>Gunneridae</taxon>
        <taxon>Pentapetalae</taxon>
        <taxon>asterids</taxon>
        <taxon>campanulids</taxon>
        <taxon>Asterales</taxon>
        <taxon>Asteraceae</taxon>
        <taxon>Carduoideae</taxon>
        <taxon>Cardueae</taxon>
        <taxon>Arctiinae</taxon>
        <taxon>Arctium</taxon>
    </lineage>
</organism>
<keyword evidence="2" id="KW-1185">Reference proteome</keyword>
<sequence>MSSTGKHSTAERKQMINNKDLEPIILIPRIIVDGKEIVPEIPRKEAEQDRLKYHNSELLKQIQELEFDLSNSDKTSDCIKCTNTVKSYFADRKITKLQSQLKKTEQKSSELKDESVELQNKFNAFEEKISALEIKNAELIKIIQADKEKSDLEKSFTQQISEISKKTLQEKKDLELRCIKLSKQVSDFVKIIIAERDIFAKEKQVLETKFTELPKQISTLQDLLEKERQIFKEKKQSYELEKKNAEKRNTGIFKDISEKTKNLETYFDFYVKSLGKNSKKNQMVWRVKSFLDEEKKNDKASASTTKAKKNNAHKGGDIKKSISKTNGEDNPEEIILKVQDNSDAYYVSETDSEDDSRKFVFLKTDQRLQR</sequence>
<gene>
    <name evidence="1" type="ORF">L6452_27897</name>
</gene>
<accession>A0ACB8ZWT0</accession>
<dbReference type="EMBL" id="CM042055">
    <property type="protein sequence ID" value="KAI3702171.1"/>
    <property type="molecule type" value="Genomic_DNA"/>
</dbReference>
<comment type="caution">
    <text evidence="1">The sequence shown here is derived from an EMBL/GenBank/DDBJ whole genome shotgun (WGS) entry which is preliminary data.</text>
</comment>
<evidence type="ECO:0000313" key="1">
    <source>
        <dbReference type="EMBL" id="KAI3702171.1"/>
    </source>
</evidence>
<proteinExistence type="predicted"/>